<dbReference type="EMBL" id="BDIP01000344">
    <property type="protein sequence ID" value="GIQ81252.1"/>
    <property type="molecule type" value="Genomic_DNA"/>
</dbReference>
<sequence>MWETPPPPPSASTISSLALPRVLVVEDFPPLVDYREFYRERKYNENRYRFMRDPSHMTGVHIGERRVMVCQICDRHCSDPIQNKFILEESLAIDWDDRSWFSSVTCTETCPEQPRANDELVMPHEMERGSDGYLSVCRVQDKVLYVGLSKEADQSYIHEYDIPTENWVRRDMRSTILEEVDRRRAAGELDLLTPKQWSSLMWSRESHLNTHRLRIHHRDRFLKYRESLRELEEKLKTEGGTEGPFDPDSKHCCCPCFEDEDRPTHERLQCCRFNVHHTLEHLQDCYHIDGHQRLVPGVLEREREAGERRREWLRACDGPERQYESFWRPPAHNPITCCLDGKLVVVGGYTTGKKIGEKYRSRSVSLYDPETRLWCPLPDIPGHIDVGSGTEGHAVSNDTLYMFREYTVPMTAEEAAIEAKRAHASGEDGRPWYRAKTTRSEFHHISLALAYRDGRVGCKWKDAVVDGCNFLPEGSLIGLPGRKILALGDIAKEACLYDCVSGEWYMIGHLFPEPSEQEEESLHRSWQEDGPWRGVDSRFTPYVLTMSIYSIVEGSVSVLVTFIPHERDRYHRDKPSYGVLTLSSELLFGTTLLNMPRWDGDEAKERASSRNAERVRQVAQYQ</sequence>
<dbReference type="Proteomes" id="UP000265618">
    <property type="component" value="Unassembled WGS sequence"/>
</dbReference>
<comment type="caution">
    <text evidence="2">The sequence shown here is derived from an EMBL/GenBank/DDBJ whole genome shotgun (WGS) entry which is preliminary data.</text>
</comment>
<evidence type="ECO:0000313" key="2">
    <source>
        <dbReference type="EMBL" id="GIQ81252.1"/>
    </source>
</evidence>
<gene>
    <name evidence="2" type="ORF">KIPB_002181</name>
</gene>
<dbReference type="AlphaFoldDB" id="A0A9K3GFX7"/>
<proteinExistence type="predicted"/>
<reference evidence="2 3" key="1">
    <citation type="journal article" date="2018" name="PLoS ONE">
        <title>The draft genome of Kipferlia bialata reveals reductive genome evolution in fornicate parasites.</title>
        <authorList>
            <person name="Tanifuji G."/>
            <person name="Takabayashi S."/>
            <person name="Kume K."/>
            <person name="Takagi M."/>
            <person name="Nakayama T."/>
            <person name="Kamikawa R."/>
            <person name="Inagaki Y."/>
            <person name="Hashimoto T."/>
        </authorList>
    </citation>
    <scope>NUCLEOTIDE SEQUENCE [LARGE SCALE GENOMIC DNA]</scope>
    <source>
        <strain evidence="2">NY0173</strain>
    </source>
</reference>
<dbReference type="SUPFAM" id="SSF117281">
    <property type="entry name" value="Kelch motif"/>
    <property type="match status" value="1"/>
</dbReference>
<dbReference type="InterPro" id="IPR015915">
    <property type="entry name" value="Kelch-typ_b-propeller"/>
</dbReference>
<accession>A0A9K3GFX7</accession>
<feature type="compositionally biased region" description="Basic and acidic residues" evidence="1">
    <location>
        <begin position="601"/>
        <end position="616"/>
    </location>
</feature>
<keyword evidence="3" id="KW-1185">Reference proteome</keyword>
<evidence type="ECO:0000256" key="1">
    <source>
        <dbReference type="SAM" id="MobiDB-lite"/>
    </source>
</evidence>
<protein>
    <submittedName>
        <fullName evidence="2">Uncharacterized protein</fullName>
    </submittedName>
</protein>
<name>A0A9K3GFX7_9EUKA</name>
<dbReference type="InterPro" id="IPR006652">
    <property type="entry name" value="Kelch_1"/>
</dbReference>
<evidence type="ECO:0000313" key="3">
    <source>
        <dbReference type="Proteomes" id="UP000265618"/>
    </source>
</evidence>
<dbReference type="Pfam" id="PF01344">
    <property type="entry name" value="Kelch_1"/>
    <property type="match status" value="1"/>
</dbReference>
<feature type="region of interest" description="Disordered" evidence="1">
    <location>
        <begin position="601"/>
        <end position="622"/>
    </location>
</feature>
<dbReference type="OrthoDB" id="45365at2759"/>
<dbReference type="Gene3D" id="2.120.10.80">
    <property type="entry name" value="Kelch-type beta propeller"/>
    <property type="match status" value="1"/>
</dbReference>
<organism evidence="2 3">
    <name type="scientific">Kipferlia bialata</name>
    <dbReference type="NCBI Taxonomy" id="797122"/>
    <lineage>
        <taxon>Eukaryota</taxon>
        <taxon>Metamonada</taxon>
        <taxon>Carpediemonas-like organisms</taxon>
        <taxon>Kipferlia</taxon>
    </lineage>
</organism>